<dbReference type="Gene3D" id="1.10.579.10">
    <property type="entry name" value="DNA Cyclobutane Dipyrimidine Photolyase, subunit A, domain 3"/>
    <property type="match status" value="1"/>
</dbReference>
<dbReference type="InterPro" id="IPR036134">
    <property type="entry name" value="Crypto/Photolyase_FAD-like_sf"/>
</dbReference>
<name>A0ABP4V5R3_9ACTN</name>
<keyword evidence="4" id="KW-0157">Chromophore</keyword>
<dbReference type="Proteomes" id="UP001500618">
    <property type="component" value="Unassembled WGS sequence"/>
</dbReference>
<comment type="caution">
    <text evidence="6">The sequence shown here is derived from an EMBL/GenBank/DDBJ whole genome shotgun (WGS) entry which is preliminary data.</text>
</comment>
<dbReference type="EMBL" id="BAAANY010000040">
    <property type="protein sequence ID" value="GAA1716075.1"/>
    <property type="molecule type" value="Genomic_DNA"/>
</dbReference>
<dbReference type="Gene3D" id="1.25.40.80">
    <property type="match status" value="1"/>
</dbReference>
<dbReference type="Pfam" id="PF00875">
    <property type="entry name" value="DNA_photolyase"/>
    <property type="match status" value="1"/>
</dbReference>
<dbReference type="PROSITE" id="PS51645">
    <property type="entry name" value="PHR_CRY_ALPHA_BETA"/>
    <property type="match status" value="1"/>
</dbReference>
<dbReference type="Gene3D" id="3.40.50.620">
    <property type="entry name" value="HUPs"/>
    <property type="match status" value="1"/>
</dbReference>
<evidence type="ECO:0000259" key="5">
    <source>
        <dbReference type="PROSITE" id="PS51645"/>
    </source>
</evidence>
<dbReference type="InterPro" id="IPR006050">
    <property type="entry name" value="DNA_photolyase_N"/>
</dbReference>
<dbReference type="RefSeq" id="WP_163568441.1">
    <property type="nucleotide sequence ID" value="NZ_BAAANY010000040.1"/>
</dbReference>
<dbReference type="SUPFAM" id="SSF52425">
    <property type="entry name" value="Cryptochrome/photolyase, N-terminal domain"/>
    <property type="match status" value="1"/>
</dbReference>
<keyword evidence="7" id="KW-1185">Reference proteome</keyword>
<evidence type="ECO:0000256" key="3">
    <source>
        <dbReference type="ARBA" id="ARBA00022827"/>
    </source>
</evidence>
<accession>A0ABP4V5R3</accession>
<organism evidence="6 7">
    <name type="scientific">Fodinicola feengrottensis</name>
    <dbReference type="NCBI Taxonomy" id="435914"/>
    <lineage>
        <taxon>Bacteria</taxon>
        <taxon>Bacillati</taxon>
        <taxon>Actinomycetota</taxon>
        <taxon>Actinomycetes</taxon>
        <taxon>Mycobacteriales</taxon>
        <taxon>Fodinicola</taxon>
    </lineage>
</organism>
<dbReference type="SUPFAM" id="SSF48173">
    <property type="entry name" value="Cryptochrome/photolyase FAD-binding domain"/>
    <property type="match status" value="1"/>
</dbReference>
<comment type="cofactor">
    <cofactor evidence="1">
        <name>FAD</name>
        <dbReference type="ChEBI" id="CHEBI:57692"/>
    </cofactor>
</comment>
<evidence type="ECO:0000256" key="2">
    <source>
        <dbReference type="ARBA" id="ARBA00022630"/>
    </source>
</evidence>
<dbReference type="Pfam" id="PF03441">
    <property type="entry name" value="FAD_binding_7"/>
    <property type="match status" value="1"/>
</dbReference>
<evidence type="ECO:0000256" key="4">
    <source>
        <dbReference type="RuleBase" id="RU004182"/>
    </source>
</evidence>
<evidence type="ECO:0000313" key="7">
    <source>
        <dbReference type="Proteomes" id="UP001500618"/>
    </source>
</evidence>
<protein>
    <submittedName>
        <fullName evidence="6">Deoxyribodipyrimidine photo-lyase</fullName>
    </submittedName>
</protein>
<proteinExistence type="inferred from homology"/>
<evidence type="ECO:0000256" key="1">
    <source>
        <dbReference type="ARBA" id="ARBA00001974"/>
    </source>
</evidence>
<keyword evidence="2 4" id="KW-0285">Flavoprotein</keyword>
<dbReference type="PANTHER" id="PTHR11455:SF9">
    <property type="entry name" value="CRYPTOCHROME CIRCADIAN CLOCK 5 ISOFORM X1"/>
    <property type="match status" value="1"/>
</dbReference>
<feature type="domain" description="Photolyase/cryptochrome alpha/beta" evidence="5">
    <location>
        <begin position="2"/>
        <end position="128"/>
    </location>
</feature>
<dbReference type="InterPro" id="IPR014729">
    <property type="entry name" value="Rossmann-like_a/b/a_fold"/>
</dbReference>
<dbReference type="PRINTS" id="PR00147">
    <property type="entry name" value="DNAPHOTLYASE"/>
</dbReference>
<dbReference type="InterPro" id="IPR036155">
    <property type="entry name" value="Crypto/Photolyase_N_sf"/>
</dbReference>
<keyword evidence="3 4" id="KW-0274">FAD</keyword>
<evidence type="ECO:0000313" key="6">
    <source>
        <dbReference type="EMBL" id="GAA1716075.1"/>
    </source>
</evidence>
<comment type="similarity">
    <text evidence="4">Belongs to the DNA photolyase family.</text>
</comment>
<gene>
    <name evidence="6" type="ORF">GCM10009765_76020</name>
</gene>
<reference evidence="7" key="1">
    <citation type="journal article" date="2019" name="Int. J. Syst. Evol. Microbiol.">
        <title>The Global Catalogue of Microorganisms (GCM) 10K type strain sequencing project: providing services to taxonomists for standard genome sequencing and annotation.</title>
        <authorList>
            <consortium name="The Broad Institute Genomics Platform"/>
            <consortium name="The Broad Institute Genome Sequencing Center for Infectious Disease"/>
            <person name="Wu L."/>
            <person name="Ma J."/>
        </authorList>
    </citation>
    <scope>NUCLEOTIDE SEQUENCE [LARGE SCALE GENOMIC DNA]</scope>
    <source>
        <strain evidence="7">JCM 14718</strain>
    </source>
</reference>
<dbReference type="PANTHER" id="PTHR11455">
    <property type="entry name" value="CRYPTOCHROME"/>
    <property type="match status" value="1"/>
</dbReference>
<sequence>MRTAVLLFTRDLRLHDNPGLDLARRSAERVVPLFVLHEGLRFAVPNRTRFLSDCLADLRDGLRRRGGDLVIRRGDPVEETIRLARDQHAQTVVVARDVSRYAKRREERLAAACAEHRISLRTVDSVGVVPPGAVHPANGDHYKVFTPYWRAWSDTQWRDCHTVPRKITLPDGIDAGSLPAGDGAGGGETMARRRMSRWLAGGIADYPNRHDDLPGDATSRLSADLHFGCLSPVELATKAGAHEAYVRQLCWRDFHLQVTAAFPDLPTRDYRPRRQDWVDDPDALAAWRAGQTGYPIIDAGLRQLLAEGFMHNRARMLVASFLTKQLNVHWTAGANHFFDLLVDGDIANNAGNWQWIAGTGNDTRPNRQFNPLRQAYRFDPDGDYVRRYVPELASVPGAAVHEPWKFGGSPGYPSPLVAPRA</sequence>
<dbReference type="InterPro" id="IPR005101">
    <property type="entry name" value="Cryptochr/Photolyase_FAD-bd"/>
</dbReference>
<dbReference type="InterPro" id="IPR002081">
    <property type="entry name" value="Cryptochrome/DNA_photolyase_1"/>
</dbReference>